<protein>
    <submittedName>
        <fullName evidence="1">Uncharacterized protein</fullName>
    </submittedName>
</protein>
<dbReference type="EMBL" id="JAADJG010000471">
    <property type="protein sequence ID" value="KAF4446214.1"/>
    <property type="molecule type" value="Genomic_DNA"/>
</dbReference>
<proteinExistence type="predicted"/>
<dbReference type="AlphaFoldDB" id="A0A8H4KC27"/>
<accession>A0A8H4KC27</accession>
<dbReference type="Proteomes" id="UP000605986">
    <property type="component" value="Unassembled WGS sequence"/>
</dbReference>
<dbReference type="OrthoDB" id="5102827at2759"/>
<evidence type="ECO:0000313" key="2">
    <source>
        <dbReference type="Proteomes" id="UP000605986"/>
    </source>
</evidence>
<organism evidence="1 2">
    <name type="scientific">Fusarium austroafricanum</name>
    <dbReference type="NCBI Taxonomy" id="2364996"/>
    <lineage>
        <taxon>Eukaryota</taxon>
        <taxon>Fungi</taxon>
        <taxon>Dikarya</taxon>
        <taxon>Ascomycota</taxon>
        <taxon>Pezizomycotina</taxon>
        <taxon>Sordariomycetes</taxon>
        <taxon>Hypocreomycetidae</taxon>
        <taxon>Hypocreales</taxon>
        <taxon>Nectriaceae</taxon>
        <taxon>Fusarium</taxon>
        <taxon>Fusarium concolor species complex</taxon>
    </lineage>
</organism>
<reference evidence="1" key="1">
    <citation type="submission" date="2020-01" db="EMBL/GenBank/DDBJ databases">
        <title>Identification and distribution of gene clusters putatively required for synthesis of sphingolipid metabolism inhibitors in phylogenetically diverse species of the filamentous fungus Fusarium.</title>
        <authorList>
            <person name="Kim H.-S."/>
            <person name="Busman M."/>
            <person name="Brown D.W."/>
            <person name="Divon H."/>
            <person name="Uhlig S."/>
            <person name="Proctor R.H."/>
        </authorList>
    </citation>
    <scope>NUCLEOTIDE SEQUENCE</scope>
    <source>
        <strain evidence="1">NRRL 53441</strain>
    </source>
</reference>
<name>A0A8H4KC27_9HYPO</name>
<gene>
    <name evidence="1" type="ORF">F53441_10099</name>
</gene>
<sequence>MSDYESAETVTSETSLDRLDSIIEDFADPDDHRVLRFAHLVVPIPVRTTYVIEEQIIEAIGKVDSYNVIFIMPNVEQAVAGLANLDLPRLPIYNQKTLRHGWFVSILEDNRIAGHDLFVWKESNTLYGWGDELTLPKRAFVVFYLDPYMSAECALALLGLVDWARDISQMQGTKIRVLTVSSYFGNSLLTDLAQSDYPVAHYELPIPDADILPDGSVDYADGNDILDRIHDHERTGGENERHAMIFVPPFARKNMFMDWDVELKWAELLIKNRLDGGQMVTQLTYPMSMGMNPRGVIINVDLDHQIPGFLIDFTHAHIVIGKRCVRRVLDEHTGLIVTTSVALTQSEINTLKWWCWQPEMDAGNIHVYPGSDGFRASEGAAVYCGSQIENAQAGGFIMALLLSKVDIDIDLALSSLIKAPWVVQAMVKRLQRQRIIVNDATDDILELGLTVRQEVVFTAVLHLVSYDYRLAHLVALESSDPQIRRLKVQLAIFLMLKNDWEITYPRDTSIVLRSWGWGQPSNGDLWTIFGMWKRIAKDCRDFEGLDDRPVYDMTHSISLPNRAALFFKNATIIFERVLNSIPGDFDVGLPPHRISDEYERLTDGQMAEISRHLLSAYLDELVLTRIVTSDGDEPRLVHTIFSKGISVELKA</sequence>
<evidence type="ECO:0000313" key="1">
    <source>
        <dbReference type="EMBL" id="KAF4446214.1"/>
    </source>
</evidence>
<keyword evidence="2" id="KW-1185">Reference proteome</keyword>
<comment type="caution">
    <text evidence="1">The sequence shown here is derived from an EMBL/GenBank/DDBJ whole genome shotgun (WGS) entry which is preliminary data.</text>
</comment>